<dbReference type="Gene3D" id="3.30.43.10">
    <property type="entry name" value="Uridine Diphospho-n-acetylenolpyruvylglucosamine Reductase, domain 2"/>
    <property type="match status" value="1"/>
</dbReference>
<comment type="caution">
    <text evidence="3">The sequence shown here is derived from an EMBL/GenBank/DDBJ whole genome shotgun (WGS) entry which is preliminary data.</text>
</comment>
<dbReference type="PROSITE" id="PS51387">
    <property type="entry name" value="FAD_PCMH"/>
    <property type="match status" value="1"/>
</dbReference>
<dbReference type="Pfam" id="PF04030">
    <property type="entry name" value="ALO"/>
    <property type="match status" value="1"/>
</dbReference>
<dbReference type="EMBL" id="VCKZ01000006">
    <property type="protein sequence ID" value="TMR42140.1"/>
    <property type="molecule type" value="Genomic_DNA"/>
</dbReference>
<dbReference type="InterPro" id="IPR007173">
    <property type="entry name" value="ALO_C"/>
</dbReference>
<dbReference type="Gene3D" id="1.10.45.10">
    <property type="entry name" value="Vanillyl-alcohol Oxidase, Chain A, domain 4"/>
    <property type="match status" value="1"/>
</dbReference>
<dbReference type="AlphaFoldDB" id="A0A5S4HKE8"/>
<dbReference type="PIRSF" id="PIRSF000136">
    <property type="entry name" value="LGO_GLO"/>
    <property type="match status" value="1"/>
</dbReference>
<accession>A0A5S4HKE8</accession>
<dbReference type="Proteomes" id="UP000305238">
    <property type="component" value="Unassembled WGS sequence"/>
</dbReference>
<feature type="domain" description="FAD-binding PCMH-type" evidence="2">
    <location>
        <begin position="16"/>
        <end position="181"/>
    </location>
</feature>
<dbReference type="OrthoDB" id="9800184at2"/>
<proteinExistence type="predicted"/>
<dbReference type="InterPro" id="IPR016169">
    <property type="entry name" value="FAD-bd_PCMH_sub2"/>
</dbReference>
<name>A0A5S4HKE8_9ACTN</name>
<evidence type="ECO:0000256" key="1">
    <source>
        <dbReference type="ARBA" id="ARBA00023002"/>
    </source>
</evidence>
<dbReference type="InterPro" id="IPR016166">
    <property type="entry name" value="FAD-bd_PCMH"/>
</dbReference>
<dbReference type="Gene3D" id="3.30.465.10">
    <property type="match status" value="1"/>
</dbReference>
<gene>
    <name evidence="3" type="ORF">ETD96_02220</name>
</gene>
<dbReference type="InterPro" id="IPR016167">
    <property type="entry name" value="FAD-bd_PCMH_sub1"/>
</dbReference>
<dbReference type="InterPro" id="IPR036318">
    <property type="entry name" value="FAD-bd_PCMH-like_sf"/>
</dbReference>
<dbReference type="GO" id="GO:0071949">
    <property type="term" value="F:FAD binding"/>
    <property type="evidence" value="ECO:0007669"/>
    <property type="project" value="InterPro"/>
</dbReference>
<dbReference type="GO" id="GO:0003885">
    <property type="term" value="F:D-arabinono-1,4-lactone oxidase activity"/>
    <property type="evidence" value="ECO:0007669"/>
    <property type="project" value="InterPro"/>
</dbReference>
<dbReference type="GO" id="GO:0080049">
    <property type="term" value="F:L-gulono-1,4-lactone dehydrogenase activity"/>
    <property type="evidence" value="ECO:0007669"/>
    <property type="project" value="TreeGrafter"/>
</dbReference>
<dbReference type="Gene3D" id="3.30.70.2520">
    <property type="match status" value="1"/>
</dbReference>
<organism evidence="3 4">
    <name type="scientific">Actinomadura geliboluensis</name>
    <dbReference type="NCBI Taxonomy" id="882440"/>
    <lineage>
        <taxon>Bacteria</taxon>
        <taxon>Bacillati</taxon>
        <taxon>Actinomycetota</taxon>
        <taxon>Actinomycetes</taxon>
        <taxon>Streptosporangiales</taxon>
        <taxon>Thermomonosporaceae</taxon>
        <taxon>Actinomadura</taxon>
    </lineage>
</organism>
<dbReference type="Gene3D" id="3.30.70.2530">
    <property type="match status" value="1"/>
</dbReference>
<dbReference type="GO" id="GO:0016020">
    <property type="term" value="C:membrane"/>
    <property type="evidence" value="ECO:0007669"/>
    <property type="project" value="InterPro"/>
</dbReference>
<keyword evidence="4" id="KW-1185">Reference proteome</keyword>
<dbReference type="InterPro" id="IPR016171">
    <property type="entry name" value="Vanillyl_alc_oxidase_C-sub2"/>
</dbReference>
<dbReference type="Pfam" id="PF01565">
    <property type="entry name" value="FAD_binding_4"/>
    <property type="match status" value="1"/>
</dbReference>
<dbReference type="PANTHER" id="PTHR43762:SF1">
    <property type="entry name" value="D-ARABINONO-1,4-LACTONE OXIDASE"/>
    <property type="match status" value="1"/>
</dbReference>
<protein>
    <submittedName>
        <fullName evidence="3">FAD-binding protein</fullName>
    </submittedName>
</protein>
<dbReference type="SUPFAM" id="SSF56176">
    <property type="entry name" value="FAD-binding/transporter-associated domain-like"/>
    <property type="match status" value="1"/>
</dbReference>
<dbReference type="RefSeq" id="WP_138633179.1">
    <property type="nucleotide sequence ID" value="NZ_VCKZ01000006.1"/>
</dbReference>
<reference evidence="3 4" key="1">
    <citation type="submission" date="2019-05" db="EMBL/GenBank/DDBJ databases">
        <title>Draft genome sequence of Actinomadura geliboluensis A8036.</title>
        <authorList>
            <person name="Saricaoglu S."/>
            <person name="Isik K."/>
        </authorList>
    </citation>
    <scope>NUCLEOTIDE SEQUENCE [LARGE SCALE GENOMIC DNA]</scope>
    <source>
        <strain evidence="3 4">A8036</strain>
    </source>
</reference>
<dbReference type="PANTHER" id="PTHR43762">
    <property type="entry name" value="L-GULONOLACTONE OXIDASE"/>
    <property type="match status" value="1"/>
</dbReference>
<keyword evidence="1" id="KW-0560">Oxidoreductase</keyword>
<dbReference type="InterPro" id="IPR010031">
    <property type="entry name" value="FAD_lactone_oxidase-like"/>
</dbReference>
<sequence length="419" mass="44218">MDQRGGARLRNWAGNVGYGAARVHRPESVDALRRVVADARRVRALGSGHSFSLVADTTGDLVRLDGLPPLVEIDTARSTVAVAAGMRYADVAVELHRKGFALPNMASLPHISVAGSCATGTHGSGDGLRCLSASVTALELVGPDGDLRELRRDADACFPGAVVALGALGVVTRLTLEVEPAFEVAQNVRLGVPLDDMAARFDEVFGAAYSVSAFTGWRSGEATVWPKCRAGAPEPVWGGGRAASAAVHPVPGMEPAACTVQLGEPGPWHERLPHFRPELTPSAGRELQSEWFLPREAAGAAIAEVRGLAGVLTPVLHISEIRTVRGDDLWLSPAYGRDSVTFHFTWHDDPAGVLPAVAALQERLVPLGARPHWGKLSTTPAGEVAARYDRAADFAALAGELDPGGKFRNAFVDALFPRG</sequence>
<dbReference type="InterPro" id="IPR006094">
    <property type="entry name" value="Oxid_FAD_bind_N"/>
</dbReference>
<evidence type="ECO:0000313" key="3">
    <source>
        <dbReference type="EMBL" id="TMR42140.1"/>
    </source>
</evidence>
<evidence type="ECO:0000259" key="2">
    <source>
        <dbReference type="PROSITE" id="PS51387"/>
    </source>
</evidence>
<evidence type="ECO:0000313" key="4">
    <source>
        <dbReference type="Proteomes" id="UP000305238"/>
    </source>
</evidence>